<protein>
    <submittedName>
        <fullName evidence="2">PadR family transcriptional regulator</fullName>
    </submittedName>
</protein>
<accession>A0A848KRF6</accession>
<gene>
    <name evidence="2" type="ORF">HH308_05445</name>
</gene>
<comment type="caution">
    <text evidence="2">The sequence shown here is derived from an EMBL/GenBank/DDBJ whole genome shotgun (WGS) entry which is preliminary data.</text>
</comment>
<evidence type="ECO:0000259" key="1">
    <source>
        <dbReference type="Pfam" id="PF03551"/>
    </source>
</evidence>
<dbReference type="PANTHER" id="PTHR33169">
    <property type="entry name" value="PADR-FAMILY TRANSCRIPTIONAL REGULATOR"/>
    <property type="match status" value="1"/>
</dbReference>
<dbReference type="EMBL" id="JABBNB010000004">
    <property type="protein sequence ID" value="NMO00659.1"/>
    <property type="molecule type" value="Genomic_DNA"/>
</dbReference>
<dbReference type="Proteomes" id="UP000550729">
    <property type="component" value="Unassembled WGS sequence"/>
</dbReference>
<dbReference type="InterPro" id="IPR005149">
    <property type="entry name" value="Tscrpt_reg_PadR_N"/>
</dbReference>
<dbReference type="RefSeq" id="WP_170193161.1">
    <property type="nucleotide sequence ID" value="NZ_JABBNB010000004.1"/>
</dbReference>
<evidence type="ECO:0000313" key="2">
    <source>
        <dbReference type="EMBL" id="NMO00659.1"/>
    </source>
</evidence>
<dbReference type="PANTHER" id="PTHR33169:SF14">
    <property type="entry name" value="TRANSCRIPTIONAL REGULATOR RV3488"/>
    <property type="match status" value="1"/>
</dbReference>
<dbReference type="InterPro" id="IPR036388">
    <property type="entry name" value="WH-like_DNA-bd_sf"/>
</dbReference>
<dbReference type="InterPro" id="IPR052509">
    <property type="entry name" value="Metal_resp_DNA-bind_regulator"/>
</dbReference>
<reference evidence="2 3" key="1">
    <citation type="submission" date="2020-04" db="EMBL/GenBank/DDBJ databases">
        <title>Gordonia sp. nov. TBRC 11910.</title>
        <authorList>
            <person name="Suriyachadkun C."/>
        </authorList>
    </citation>
    <scope>NUCLEOTIDE SEQUENCE [LARGE SCALE GENOMIC DNA]</scope>
    <source>
        <strain evidence="2 3">TBRC 11910</strain>
    </source>
</reference>
<keyword evidence="3" id="KW-1185">Reference proteome</keyword>
<dbReference type="AlphaFoldDB" id="A0A848KRF6"/>
<sequence length="216" mass="24460">MAVSTTHMLLLGAVGLFEPVNGYQIRRELMSWRVDEWANIKPGSIYHGLGALAEKGLLLRHTLTDRGRDVAVYELTPAGRERLDELLMSALVTVDLFDRRHFNAAFGMLPLLGRERGEQMLDERRAALSATVESFPDFSDPSAYPYAPPHALRSQQLWQDAAVAELRWLESVIDDYRAGTLELFVNDAGSTWVPPADDPGYQMSSDRERYLRMLHR</sequence>
<dbReference type="SUPFAM" id="SSF46785">
    <property type="entry name" value="Winged helix' DNA-binding domain"/>
    <property type="match status" value="1"/>
</dbReference>
<feature type="domain" description="Transcription regulator PadR N-terminal" evidence="1">
    <location>
        <begin position="13"/>
        <end position="84"/>
    </location>
</feature>
<proteinExistence type="predicted"/>
<organism evidence="2 3">
    <name type="scientific">Gordonia asplenii</name>
    <dbReference type="NCBI Taxonomy" id="2725283"/>
    <lineage>
        <taxon>Bacteria</taxon>
        <taxon>Bacillati</taxon>
        <taxon>Actinomycetota</taxon>
        <taxon>Actinomycetes</taxon>
        <taxon>Mycobacteriales</taxon>
        <taxon>Gordoniaceae</taxon>
        <taxon>Gordonia</taxon>
    </lineage>
</organism>
<evidence type="ECO:0000313" key="3">
    <source>
        <dbReference type="Proteomes" id="UP000550729"/>
    </source>
</evidence>
<dbReference type="Gene3D" id="1.10.10.10">
    <property type="entry name" value="Winged helix-like DNA-binding domain superfamily/Winged helix DNA-binding domain"/>
    <property type="match status" value="1"/>
</dbReference>
<dbReference type="InterPro" id="IPR036390">
    <property type="entry name" value="WH_DNA-bd_sf"/>
</dbReference>
<name>A0A848KRF6_9ACTN</name>
<dbReference type="Pfam" id="PF03551">
    <property type="entry name" value="PadR"/>
    <property type="match status" value="1"/>
</dbReference>